<sequence length="109" mass="11974">WETGPASVQTVQELLAGTRAYTTVQTMLNVLHRKGKVTRALEDKAYLYRPAVSRSQAVGHALGDLVDRMFGGSAESLVMSLVETKRLTPAKLSKLQKMLKKEGDDGQDK</sequence>
<dbReference type="KEGG" id="cvr:CHLNCDRAFT_29105"/>
<dbReference type="InterPro" id="IPR036388">
    <property type="entry name" value="WH-like_DNA-bd_sf"/>
</dbReference>
<feature type="non-terminal residue" evidence="5">
    <location>
        <position position="1"/>
    </location>
</feature>
<dbReference type="Gene3D" id="1.10.10.10">
    <property type="entry name" value="Winged helix-like DNA-binding domain superfamily/Winged helix DNA-binding domain"/>
    <property type="match status" value="1"/>
</dbReference>
<dbReference type="InterPro" id="IPR005650">
    <property type="entry name" value="BlaI_family"/>
</dbReference>
<dbReference type="Gene3D" id="1.10.4040.10">
    <property type="entry name" value="Penicillinase repressor domain"/>
    <property type="match status" value="1"/>
</dbReference>
<evidence type="ECO:0000256" key="2">
    <source>
        <dbReference type="ARBA" id="ARBA00023015"/>
    </source>
</evidence>
<evidence type="ECO:0000313" key="5">
    <source>
        <dbReference type="EMBL" id="EFN50440.1"/>
    </source>
</evidence>
<evidence type="ECO:0000313" key="6">
    <source>
        <dbReference type="Proteomes" id="UP000008141"/>
    </source>
</evidence>
<dbReference type="GeneID" id="17349873"/>
<dbReference type="GO" id="GO:0045892">
    <property type="term" value="P:negative regulation of DNA-templated transcription"/>
    <property type="evidence" value="ECO:0007669"/>
    <property type="project" value="InterPro"/>
</dbReference>
<name>E1ZUQ5_CHLVA</name>
<dbReference type="Proteomes" id="UP000008141">
    <property type="component" value="Unassembled WGS sequence"/>
</dbReference>
<evidence type="ECO:0008006" key="7">
    <source>
        <dbReference type="Google" id="ProtNLM"/>
    </source>
</evidence>
<dbReference type="InterPro" id="IPR036390">
    <property type="entry name" value="WH_DNA-bd_sf"/>
</dbReference>
<dbReference type="AlphaFoldDB" id="E1ZUQ5"/>
<reference evidence="5 6" key="1">
    <citation type="journal article" date="2010" name="Plant Cell">
        <title>The Chlorella variabilis NC64A genome reveals adaptation to photosymbiosis, coevolution with viruses, and cryptic sex.</title>
        <authorList>
            <person name="Blanc G."/>
            <person name="Duncan G."/>
            <person name="Agarkova I."/>
            <person name="Borodovsky M."/>
            <person name="Gurnon J."/>
            <person name="Kuo A."/>
            <person name="Lindquist E."/>
            <person name="Lucas S."/>
            <person name="Pangilinan J."/>
            <person name="Polle J."/>
            <person name="Salamov A."/>
            <person name="Terry A."/>
            <person name="Yamada T."/>
            <person name="Dunigan D.D."/>
            <person name="Grigoriev I.V."/>
            <person name="Claverie J.M."/>
            <person name="Van Etten J.L."/>
        </authorList>
    </citation>
    <scope>NUCLEOTIDE SEQUENCE [LARGE SCALE GENOMIC DNA]</scope>
    <source>
        <strain evidence="5 6">NC64A</strain>
    </source>
</reference>
<keyword evidence="6" id="KW-1185">Reference proteome</keyword>
<evidence type="ECO:0000256" key="4">
    <source>
        <dbReference type="ARBA" id="ARBA00023163"/>
    </source>
</evidence>
<dbReference type="RefSeq" id="XP_005842572.1">
    <property type="nucleotide sequence ID" value="XM_005842515.1"/>
</dbReference>
<dbReference type="Pfam" id="PF03965">
    <property type="entry name" value="Penicillinase_R"/>
    <property type="match status" value="1"/>
</dbReference>
<organism evidence="6">
    <name type="scientific">Chlorella variabilis</name>
    <name type="common">Green alga</name>
    <dbReference type="NCBI Taxonomy" id="554065"/>
    <lineage>
        <taxon>Eukaryota</taxon>
        <taxon>Viridiplantae</taxon>
        <taxon>Chlorophyta</taxon>
        <taxon>core chlorophytes</taxon>
        <taxon>Trebouxiophyceae</taxon>
        <taxon>Chlorellales</taxon>
        <taxon>Chlorellaceae</taxon>
        <taxon>Chlorella clade</taxon>
        <taxon>Chlorella</taxon>
    </lineage>
</organism>
<keyword evidence="4" id="KW-0804">Transcription</keyword>
<dbReference type="GO" id="GO:0003677">
    <property type="term" value="F:DNA binding"/>
    <property type="evidence" value="ECO:0007669"/>
    <property type="project" value="UniProtKB-KW"/>
</dbReference>
<dbReference type="SUPFAM" id="SSF46785">
    <property type="entry name" value="Winged helix' DNA-binding domain"/>
    <property type="match status" value="1"/>
</dbReference>
<evidence type="ECO:0000256" key="3">
    <source>
        <dbReference type="ARBA" id="ARBA00023125"/>
    </source>
</evidence>
<proteinExistence type="inferred from homology"/>
<dbReference type="InParanoid" id="E1ZUQ5"/>
<protein>
    <recommendedName>
        <fullName evidence="7">BlaI/MecI/CopY family transcriptional regulator</fullName>
    </recommendedName>
</protein>
<comment type="similarity">
    <text evidence="1">Belongs to the BlaI transcriptional regulatory family.</text>
</comment>
<gene>
    <name evidence="5" type="ORF">CHLNCDRAFT_29105</name>
</gene>
<dbReference type="EMBL" id="GL434187">
    <property type="protein sequence ID" value="EFN50440.1"/>
    <property type="molecule type" value="Genomic_DNA"/>
</dbReference>
<keyword evidence="2" id="KW-0805">Transcription regulation</keyword>
<evidence type="ECO:0000256" key="1">
    <source>
        <dbReference type="ARBA" id="ARBA00011046"/>
    </source>
</evidence>
<keyword evidence="3" id="KW-0238">DNA-binding</keyword>
<dbReference type="PIRSF" id="PIRSF019455">
    <property type="entry name" value="CopR_AtkY"/>
    <property type="match status" value="1"/>
</dbReference>
<accession>E1ZUQ5</accession>